<feature type="chain" id="PRO_5035894204" description="Transmembrane protein" evidence="2">
    <location>
        <begin position="19"/>
        <end position="587"/>
    </location>
</feature>
<feature type="transmembrane region" description="Helical" evidence="1">
    <location>
        <begin position="535"/>
        <end position="556"/>
    </location>
</feature>
<sequence>MILLFTLFNCFLTGEVINLKTTNFTIQDSYGGIIEMQQGSEYRLKNFENAEYAINIELKKNSLNKNDICFSKQSTIQFGDYESHHKVIYNSTINLDQEHANDPSYYLSTPIMINMVHIKQGLAIVTSDHTLLIYKVNQNFSSKTGFSTQLLSNIDYKYLRNNTTELEVTQIIYAPYNEYIYIIYSDQILGGKVDQDIQIKQIQFQGFKNTNNQINQMKVYQNFLIVPSGYDGLNIYKLHESGNIYYYNTLSSLNLFNNQIPSILIDIAFSITNQTYAYILDQINGVSRFIVNSDFINIEFIRDDLFGLIPMKNSITLAVSQDEFLLVLQQGGVFQQMIEIGFINSDWFIVKTHLLTGQYFEIDIAPTFVLLRGKDEHRILRLGIYEELETNYVFYTNDDQYTENANSFYEQYVFIPKLQAVEFYNDNFAIGNDPSKWSFNRSYPFILGLTQHTIVELPYVNYPPYVYCSTDSNQDTEFIYQYDINLYSTNCSEKEKYLEQNPTVPFQTIQCIYQESFKIKVVQSEGYLKNIQEKFAIIIFQILCISILIILSICLYRKFKKKEESLTSNIQGFEINTGYDFEPNEQL</sequence>
<proteinExistence type="predicted"/>
<accession>A0A8S1PBE8</accession>
<evidence type="ECO:0008006" key="5">
    <source>
        <dbReference type="Google" id="ProtNLM"/>
    </source>
</evidence>
<keyword evidence="2" id="KW-0732">Signal</keyword>
<dbReference type="EMBL" id="CAJJDN010000074">
    <property type="protein sequence ID" value="CAD8100552.1"/>
    <property type="molecule type" value="Genomic_DNA"/>
</dbReference>
<name>A0A8S1PBE8_9CILI</name>
<keyword evidence="1" id="KW-0812">Transmembrane</keyword>
<dbReference type="Proteomes" id="UP000692954">
    <property type="component" value="Unassembled WGS sequence"/>
</dbReference>
<keyword evidence="1" id="KW-1133">Transmembrane helix</keyword>
<keyword evidence="1" id="KW-0472">Membrane</keyword>
<gene>
    <name evidence="3" type="ORF">PSON_ATCC_30995.1.T0740086</name>
</gene>
<dbReference type="OrthoDB" id="289031at2759"/>
<keyword evidence="4" id="KW-1185">Reference proteome</keyword>
<comment type="caution">
    <text evidence="3">The sequence shown here is derived from an EMBL/GenBank/DDBJ whole genome shotgun (WGS) entry which is preliminary data.</text>
</comment>
<protein>
    <recommendedName>
        <fullName evidence="5">Transmembrane protein</fullName>
    </recommendedName>
</protein>
<evidence type="ECO:0000313" key="4">
    <source>
        <dbReference type="Proteomes" id="UP000692954"/>
    </source>
</evidence>
<reference evidence="3" key="1">
    <citation type="submission" date="2021-01" db="EMBL/GenBank/DDBJ databases">
        <authorList>
            <consortium name="Genoscope - CEA"/>
            <person name="William W."/>
        </authorList>
    </citation>
    <scope>NUCLEOTIDE SEQUENCE</scope>
</reference>
<evidence type="ECO:0000313" key="3">
    <source>
        <dbReference type="EMBL" id="CAD8100552.1"/>
    </source>
</evidence>
<feature type="signal peptide" evidence="2">
    <location>
        <begin position="1"/>
        <end position="18"/>
    </location>
</feature>
<evidence type="ECO:0000256" key="1">
    <source>
        <dbReference type="SAM" id="Phobius"/>
    </source>
</evidence>
<dbReference type="AlphaFoldDB" id="A0A8S1PBE8"/>
<evidence type="ECO:0000256" key="2">
    <source>
        <dbReference type="SAM" id="SignalP"/>
    </source>
</evidence>
<organism evidence="3 4">
    <name type="scientific">Paramecium sonneborni</name>
    <dbReference type="NCBI Taxonomy" id="65129"/>
    <lineage>
        <taxon>Eukaryota</taxon>
        <taxon>Sar</taxon>
        <taxon>Alveolata</taxon>
        <taxon>Ciliophora</taxon>
        <taxon>Intramacronucleata</taxon>
        <taxon>Oligohymenophorea</taxon>
        <taxon>Peniculida</taxon>
        <taxon>Parameciidae</taxon>
        <taxon>Paramecium</taxon>
    </lineage>
</organism>